<dbReference type="PRINTS" id="PR00406">
    <property type="entry name" value="CYTB5RDTASE"/>
</dbReference>
<dbReference type="PRINTS" id="PR00363">
    <property type="entry name" value="CYTOCHROMEB5"/>
</dbReference>
<feature type="transmembrane region" description="Helical" evidence="12">
    <location>
        <begin position="171"/>
        <end position="191"/>
    </location>
</feature>
<accession>W2S8F4</accession>
<evidence type="ECO:0000256" key="10">
    <source>
        <dbReference type="ARBA" id="ARBA00023136"/>
    </source>
</evidence>
<dbReference type="eggNOG" id="KOG0537">
    <property type="taxonomic scope" value="Eukaryota"/>
</dbReference>
<feature type="binding site" evidence="11">
    <location>
        <position position="291"/>
    </location>
    <ligand>
        <name>FAD</name>
        <dbReference type="ChEBI" id="CHEBI:57692"/>
    </ligand>
</feature>
<feature type="binding site" evidence="11">
    <location>
        <position position="362"/>
    </location>
    <ligand>
        <name>FAD</name>
        <dbReference type="ChEBI" id="CHEBI:57692"/>
    </ligand>
</feature>
<dbReference type="InterPro" id="IPR001433">
    <property type="entry name" value="OxRdtase_FAD/NAD-bd"/>
</dbReference>
<comment type="cofactor">
    <cofactor evidence="1 11">
        <name>FAD</name>
        <dbReference type="ChEBI" id="CHEBI:57692"/>
    </cofactor>
</comment>
<dbReference type="InterPro" id="IPR039261">
    <property type="entry name" value="FNR_nucleotide-bd"/>
</dbReference>
<evidence type="ECO:0000256" key="1">
    <source>
        <dbReference type="ARBA" id="ARBA00001974"/>
    </source>
</evidence>
<dbReference type="Proteomes" id="UP000030752">
    <property type="component" value="Unassembled WGS sequence"/>
</dbReference>
<evidence type="ECO:0000256" key="12">
    <source>
        <dbReference type="SAM" id="Phobius"/>
    </source>
</evidence>
<feature type="binding site" evidence="11">
    <location>
        <position position="289"/>
    </location>
    <ligand>
        <name>FAD</name>
        <dbReference type="ChEBI" id="CHEBI:57692"/>
    </ligand>
</feature>
<dbReference type="eggNOG" id="KOG0534">
    <property type="taxonomic scope" value="Eukaryota"/>
</dbReference>
<dbReference type="PANTHER" id="PTHR19370">
    <property type="entry name" value="NADH-CYTOCHROME B5 REDUCTASE"/>
    <property type="match status" value="1"/>
</dbReference>
<keyword evidence="7 11" id="KW-0274">FAD</keyword>
<dbReference type="InterPro" id="IPR001834">
    <property type="entry name" value="CBR-like"/>
</dbReference>
<dbReference type="InterPro" id="IPR008333">
    <property type="entry name" value="Cbr1-like_FAD-bd_dom"/>
</dbReference>
<dbReference type="GO" id="GO:0005783">
    <property type="term" value="C:endoplasmic reticulum"/>
    <property type="evidence" value="ECO:0007669"/>
    <property type="project" value="TreeGrafter"/>
</dbReference>
<dbReference type="InterPro" id="IPR036400">
    <property type="entry name" value="Cyt_B5-like_heme/steroid_sf"/>
</dbReference>
<dbReference type="GeneID" id="19977161"/>
<dbReference type="SUPFAM" id="SSF63380">
    <property type="entry name" value="Riboflavin synthase domain-like"/>
    <property type="match status" value="1"/>
</dbReference>
<feature type="binding site" evidence="11">
    <location>
        <position position="318"/>
    </location>
    <ligand>
        <name>FAD</name>
        <dbReference type="ChEBI" id="CHEBI:57692"/>
    </ligand>
</feature>
<sequence>MYGAESTAQAFTRAEVKELAGKPSGSVPFILHDKGTFKTVYDVAGYLEDHPGGSAILKGAAGTDATAAFDDVGHSEDARHLLHRFCIGQLTESEVLKAKVRSVFISRKIKVSSDGGRLKQLLRAVMALVFSQSFAQNILTIASALLVAKLLWPGLFAWGHLAAYVDRISAFWRGVALATIGSGACFSGLGWQFSKTIVMAKGFRMHPPVMRPVKVLKGAGADKTSVAEGAESTIWAPVQLIRRAQTAIDTCHITFRTVERGATGRRQLTVPAGQHIQLRAQIGRLQVTRSYTPVSTQADASGYTTLTLAVRVYPDGKMGRLLSELPLNATTIECRGPVGSFKGYHRFLCDEIGAVAGGSGITPLYGLIKRICEDEKDDTKIRLLYANKSSDKVMLGPELDELARTYPDTFQLHYFFTKMDPTAASTVASKDAGGSGKGAASTASAVGGDTSLRNVHAGAISIGELKALLPAVSAESKYLLCGPDAMVEQMGRDLVKMGTRAPQPVGHVTDQVFVF</sequence>
<keyword evidence="10 12" id="KW-0472">Membrane</keyword>
<evidence type="ECO:0000259" key="13">
    <source>
        <dbReference type="PROSITE" id="PS50255"/>
    </source>
</evidence>
<dbReference type="InterPro" id="IPR018506">
    <property type="entry name" value="Cyt_B5_heme-BS"/>
</dbReference>
<dbReference type="InterPro" id="IPR017927">
    <property type="entry name" value="FAD-bd_FR_type"/>
</dbReference>
<evidence type="ECO:0000256" key="4">
    <source>
        <dbReference type="ARBA" id="ARBA00022617"/>
    </source>
</evidence>
<dbReference type="STRING" id="1220924.W2S8F4"/>
<dbReference type="InParanoid" id="W2S8F4"/>
<evidence type="ECO:0000256" key="2">
    <source>
        <dbReference type="ARBA" id="ARBA00004370"/>
    </source>
</evidence>
<comment type="similarity">
    <text evidence="3">Belongs to the flavoprotein pyridine nucleotide cytochrome reductase family.</text>
</comment>
<dbReference type="EMBL" id="KB822713">
    <property type="protein sequence ID" value="ETN44947.1"/>
    <property type="molecule type" value="Genomic_DNA"/>
</dbReference>
<keyword evidence="12" id="KW-1133">Transmembrane helix</keyword>
<evidence type="ECO:0000256" key="6">
    <source>
        <dbReference type="ARBA" id="ARBA00022723"/>
    </source>
</evidence>
<evidence type="ECO:0000256" key="5">
    <source>
        <dbReference type="ARBA" id="ARBA00022630"/>
    </source>
</evidence>
<dbReference type="SUPFAM" id="SSF52343">
    <property type="entry name" value="Ferredoxin reductase-like, C-terminal NADP-linked domain"/>
    <property type="match status" value="1"/>
</dbReference>
<dbReference type="GO" id="GO:0016491">
    <property type="term" value="F:oxidoreductase activity"/>
    <property type="evidence" value="ECO:0007669"/>
    <property type="project" value="UniProtKB-KW"/>
</dbReference>
<keyword evidence="16" id="KW-1185">Reference proteome</keyword>
<protein>
    <recommendedName>
        <fullName evidence="17">Cytochrome b5 heme-binding domain-containing protein</fullName>
    </recommendedName>
</protein>
<gene>
    <name evidence="15" type="ORF">HMPREF1541_09822</name>
</gene>
<evidence type="ECO:0000256" key="3">
    <source>
        <dbReference type="ARBA" id="ARBA00006105"/>
    </source>
</evidence>
<feature type="transmembrane region" description="Helical" evidence="12">
    <location>
        <begin position="125"/>
        <end position="151"/>
    </location>
</feature>
<dbReference type="HOGENOM" id="CLU_003827_0_1_1"/>
<evidence type="ECO:0008006" key="17">
    <source>
        <dbReference type="Google" id="ProtNLM"/>
    </source>
</evidence>
<evidence type="ECO:0000256" key="7">
    <source>
        <dbReference type="ARBA" id="ARBA00022827"/>
    </source>
</evidence>
<dbReference type="Pfam" id="PF00970">
    <property type="entry name" value="FAD_binding_6"/>
    <property type="match status" value="1"/>
</dbReference>
<dbReference type="Gene3D" id="3.40.50.80">
    <property type="entry name" value="Nucleotide-binding domain of ferredoxin-NADP reductase (FNR) module"/>
    <property type="match status" value="1"/>
</dbReference>
<evidence type="ECO:0000259" key="14">
    <source>
        <dbReference type="PROSITE" id="PS51384"/>
    </source>
</evidence>
<keyword evidence="5 11" id="KW-0285">Flavoprotein</keyword>
<comment type="subcellular location">
    <subcellularLocation>
        <location evidence="2">Membrane</location>
    </subcellularLocation>
</comment>
<dbReference type="Gene3D" id="3.10.120.10">
    <property type="entry name" value="Cytochrome b5-like heme/steroid binding domain"/>
    <property type="match status" value="1"/>
</dbReference>
<dbReference type="GO" id="GO:0046872">
    <property type="term" value="F:metal ion binding"/>
    <property type="evidence" value="ECO:0007669"/>
    <property type="project" value="UniProtKB-KW"/>
</dbReference>
<dbReference type="CDD" id="cd06183">
    <property type="entry name" value="cyt_b5_reduct_like"/>
    <property type="match status" value="1"/>
</dbReference>
<evidence type="ECO:0000313" key="16">
    <source>
        <dbReference type="Proteomes" id="UP000030752"/>
    </source>
</evidence>
<keyword evidence="8" id="KW-0560">Oxidoreductase</keyword>
<keyword evidence="6" id="KW-0479">Metal-binding</keyword>
<dbReference type="SUPFAM" id="SSF55856">
    <property type="entry name" value="Cytochrome b5-like heme/steroid binding domain"/>
    <property type="match status" value="1"/>
</dbReference>
<name>W2S8F4_CYPE1</name>
<proteinExistence type="inferred from homology"/>
<dbReference type="PROSITE" id="PS51384">
    <property type="entry name" value="FAD_FR"/>
    <property type="match status" value="1"/>
</dbReference>
<dbReference type="Gene3D" id="2.40.30.10">
    <property type="entry name" value="Translation factors"/>
    <property type="match status" value="1"/>
</dbReference>
<keyword evidence="9" id="KW-0408">Iron</keyword>
<evidence type="ECO:0000313" key="15">
    <source>
        <dbReference type="EMBL" id="ETN44947.1"/>
    </source>
</evidence>
<dbReference type="RefSeq" id="XP_008712717.1">
    <property type="nucleotide sequence ID" value="XM_008714495.1"/>
</dbReference>
<dbReference type="OrthoDB" id="432685at2759"/>
<feature type="domain" description="Cytochrome b5 heme-binding" evidence="13">
    <location>
        <begin position="8"/>
        <end position="91"/>
    </location>
</feature>
<dbReference type="VEuPathDB" id="FungiDB:HMPREF1541_09822"/>
<dbReference type="AlphaFoldDB" id="W2S8F4"/>
<dbReference type="PROSITE" id="PS00191">
    <property type="entry name" value="CYTOCHROME_B5_1"/>
    <property type="match status" value="1"/>
</dbReference>
<evidence type="ECO:0000256" key="11">
    <source>
        <dbReference type="PIRSR" id="PIRSR601834-1"/>
    </source>
</evidence>
<dbReference type="Pfam" id="PF00173">
    <property type="entry name" value="Cyt-b5"/>
    <property type="match status" value="1"/>
</dbReference>
<evidence type="ECO:0000256" key="9">
    <source>
        <dbReference type="ARBA" id="ARBA00023004"/>
    </source>
</evidence>
<keyword evidence="12" id="KW-0812">Transmembrane</keyword>
<dbReference type="PROSITE" id="PS50255">
    <property type="entry name" value="CYTOCHROME_B5_2"/>
    <property type="match status" value="1"/>
</dbReference>
<dbReference type="SMART" id="SM01117">
    <property type="entry name" value="Cyt-b5"/>
    <property type="match status" value="1"/>
</dbReference>
<organism evidence="15 16">
    <name type="scientific">Cyphellophora europaea (strain CBS 101466)</name>
    <name type="common">Phialophora europaea</name>
    <dbReference type="NCBI Taxonomy" id="1220924"/>
    <lineage>
        <taxon>Eukaryota</taxon>
        <taxon>Fungi</taxon>
        <taxon>Dikarya</taxon>
        <taxon>Ascomycota</taxon>
        <taxon>Pezizomycotina</taxon>
        <taxon>Eurotiomycetes</taxon>
        <taxon>Chaetothyriomycetidae</taxon>
        <taxon>Chaetothyriales</taxon>
        <taxon>Cyphellophoraceae</taxon>
        <taxon>Cyphellophora</taxon>
    </lineage>
</organism>
<keyword evidence="4" id="KW-0349">Heme</keyword>
<dbReference type="Pfam" id="PF00175">
    <property type="entry name" value="NAD_binding_1"/>
    <property type="match status" value="1"/>
</dbReference>
<reference evidence="15 16" key="1">
    <citation type="submission" date="2013-03" db="EMBL/GenBank/DDBJ databases">
        <title>The Genome Sequence of Phialophora europaea CBS 101466.</title>
        <authorList>
            <consortium name="The Broad Institute Genomics Platform"/>
            <person name="Cuomo C."/>
            <person name="de Hoog S."/>
            <person name="Gorbushina A."/>
            <person name="Walker B."/>
            <person name="Young S.K."/>
            <person name="Zeng Q."/>
            <person name="Gargeya S."/>
            <person name="Fitzgerald M."/>
            <person name="Haas B."/>
            <person name="Abouelleil A."/>
            <person name="Allen A.W."/>
            <person name="Alvarado L."/>
            <person name="Arachchi H.M."/>
            <person name="Berlin A.M."/>
            <person name="Chapman S.B."/>
            <person name="Gainer-Dewar J."/>
            <person name="Goldberg J."/>
            <person name="Griggs A."/>
            <person name="Gujja S."/>
            <person name="Hansen M."/>
            <person name="Howarth C."/>
            <person name="Imamovic A."/>
            <person name="Ireland A."/>
            <person name="Larimer J."/>
            <person name="McCowan C."/>
            <person name="Murphy C."/>
            <person name="Pearson M."/>
            <person name="Poon T.W."/>
            <person name="Priest M."/>
            <person name="Roberts A."/>
            <person name="Saif S."/>
            <person name="Shea T."/>
            <person name="Sisk P."/>
            <person name="Sykes S."/>
            <person name="Wortman J."/>
            <person name="Nusbaum C."/>
            <person name="Birren B."/>
        </authorList>
    </citation>
    <scope>NUCLEOTIDE SEQUENCE [LARGE SCALE GENOMIC DNA]</scope>
    <source>
        <strain evidence="15 16">CBS 101466</strain>
    </source>
</reference>
<dbReference type="InterPro" id="IPR001199">
    <property type="entry name" value="Cyt_B5-like_heme/steroid-bd"/>
</dbReference>
<dbReference type="PANTHER" id="PTHR19370:SF178">
    <property type="entry name" value="CYTOCHROME-B5 REDUCTASE"/>
    <property type="match status" value="1"/>
</dbReference>
<dbReference type="GO" id="GO:0016020">
    <property type="term" value="C:membrane"/>
    <property type="evidence" value="ECO:0007669"/>
    <property type="project" value="UniProtKB-SubCell"/>
</dbReference>
<dbReference type="InterPro" id="IPR017938">
    <property type="entry name" value="Riboflavin_synthase-like_b-brl"/>
</dbReference>
<dbReference type="GO" id="GO:0020037">
    <property type="term" value="F:heme binding"/>
    <property type="evidence" value="ECO:0007669"/>
    <property type="project" value="InterPro"/>
</dbReference>
<feature type="binding site" evidence="11">
    <location>
        <position position="317"/>
    </location>
    <ligand>
        <name>FAD</name>
        <dbReference type="ChEBI" id="CHEBI:57692"/>
    </ligand>
</feature>
<feature type="domain" description="FAD-binding FR-type" evidence="14">
    <location>
        <begin position="233"/>
        <end position="344"/>
    </location>
</feature>
<evidence type="ECO:0000256" key="8">
    <source>
        <dbReference type="ARBA" id="ARBA00023002"/>
    </source>
</evidence>